<keyword evidence="4" id="KW-1185">Reference proteome</keyword>
<feature type="compositionally biased region" description="Polar residues" evidence="1">
    <location>
        <begin position="412"/>
        <end position="425"/>
    </location>
</feature>
<dbReference type="PANTHER" id="PTHR20932">
    <property type="entry name" value="LYSM AND PUTATIVE PEPTIDOGLYCAN-BINDING DOMAIN-CONTAINING PROTEIN"/>
    <property type="match status" value="1"/>
</dbReference>
<feature type="compositionally biased region" description="Polar residues" evidence="1">
    <location>
        <begin position="147"/>
        <end position="164"/>
    </location>
</feature>
<dbReference type="InterPro" id="IPR045030">
    <property type="entry name" value="LYSM1-4"/>
</dbReference>
<protein>
    <recommendedName>
        <fullName evidence="2">LysM domain-containing protein</fullName>
    </recommendedName>
</protein>
<feature type="region of interest" description="Disordered" evidence="1">
    <location>
        <begin position="412"/>
        <end position="441"/>
    </location>
</feature>
<proteinExistence type="predicted"/>
<dbReference type="InterPro" id="IPR018392">
    <property type="entry name" value="LysM"/>
</dbReference>
<name>A0A8H6RVW2_9PEZI</name>
<dbReference type="CDD" id="cd00118">
    <property type="entry name" value="LysM"/>
    <property type="match status" value="1"/>
</dbReference>
<dbReference type="Gene3D" id="3.10.350.10">
    <property type="entry name" value="LysM domain"/>
    <property type="match status" value="1"/>
</dbReference>
<feature type="domain" description="LysM" evidence="2">
    <location>
        <begin position="229"/>
        <end position="273"/>
    </location>
</feature>
<feature type="region of interest" description="Disordered" evidence="1">
    <location>
        <begin position="500"/>
        <end position="519"/>
    </location>
</feature>
<feature type="compositionally biased region" description="Low complexity" evidence="1">
    <location>
        <begin position="1"/>
        <end position="13"/>
    </location>
</feature>
<reference evidence="3" key="1">
    <citation type="submission" date="2020-04" db="EMBL/GenBank/DDBJ databases">
        <title>Draft genome resource of the tomato pathogen Pseudocercospora fuligena.</title>
        <authorList>
            <person name="Zaccaron A."/>
        </authorList>
    </citation>
    <scope>NUCLEOTIDE SEQUENCE</scope>
    <source>
        <strain evidence="3">PF001</strain>
    </source>
</reference>
<feature type="region of interest" description="Disordered" evidence="1">
    <location>
        <begin position="302"/>
        <end position="347"/>
    </location>
</feature>
<evidence type="ECO:0000313" key="3">
    <source>
        <dbReference type="EMBL" id="KAF7198429.1"/>
    </source>
</evidence>
<feature type="compositionally biased region" description="Acidic residues" evidence="1">
    <location>
        <begin position="570"/>
        <end position="584"/>
    </location>
</feature>
<dbReference type="SUPFAM" id="SSF54106">
    <property type="entry name" value="LysM domain"/>
    <property type="match status" value="1"/>
</dbReference>
<evidence type="ECO:0000259" key="2">
    <source>
        <dbReference type="PROSITE" id="PS51782"/>
    </source>
</evidence>
<evidence type="ECO:0000313" key="4">
    <source>
        <dbReference type="Proteomes" id="UP000660729"/>
    </source>
</evidence>
<feature type="compositionally biased region" description="Polar residues" evidence="1">
    <location>
        <begin position="47"/>
        <end position="67"/>
    </location>
</feature>
<feature type="region of interest" description="Disordered" evidence="1">
    <location>
        <begin position="1"/>
        <end position="101"/>
    </location>
</feature>
<accession>A0A8H6RVW2</accession>
<feature type="compositionally biased region" description="Polar residues" evidence="1">
    <location>
        <begin position="311"/>
        <end position="322"/>
    </location>
</feature>
<feature type="compositionally biased region" description="Low complexity" evidence="1">
    <location>
        <begin position="331"/>
        <end position="344"/>
    </location>
</feature>
<feature type="region of interest" description="Disordered" evidence="1">
    <location>
        <begin position="539"/>
        <end position="627"/>
    </location>
</feature>
<dbReference type="InterPro" id="IPR036779">
    <property type="entry name" value="LysM_dom_sf"/>
</dbReference>
<dbReference type="Pfam" id="PF01476">
    <property type="entry name" value="LysM"/>
    <property type="match status" value="1"/>
</dbReference>
<dbReference type="PROSITE" id="PS51782">
    <property type="entry name" value="LYSM"/>
    <property type="match status" value="1"/>
</dbReference>
<dbReference type="EMBL" id="JABCIY010000001">
    <property type="protein sequence ID" value="KAF7198429.1"/>
    <property type="molecule type" value="Genomic_DNA"/>
</dbReference>
<gene>
    <name evidence="3" type="ORF">HII31_00168</name>
</gene>
<evidence type="ECO:0000256" key="1">
    <source>
        <dbReference type="SAM" id="MobiDB-lite"/>
    </source>
</evidence>
<dbReference type="Proteomes" id="UP000660729">
    <property type="component" value="Unassembled WGS sequence"/>
</dbReference>
<dbReference type="SMART" id="SM00257">
    <property type="entry name" value="LysM"/>
    <property type="match status" value="1"/>
</dbReference>
<feature type="region of interest" description="Disordered" evidence="1">
    <location>
        <begin position="125"/>
        <end position="169"/>
    </location>
</feature>
<organism evidence="3 4">
    <name type="scientific">Pseudocercospora fuligena</name>
    <dbReference type="NCBI Taxonomy" id="685502"/>
    <lineage>
        <taxon>Eukaryota</taxon>
        <taxon>Fungi</taxon>
        <taxon>Dikarya</taxon>
        <taxon>Ascomycota</taxon>
        <taxon>Pezizomycotina</taxon>
        <taxon>Dothideomycetes</taxon>
        <taxon>Dothideomycetidae</taxon>
        <taxon>Mycosphaerellales</taxon>
        <taxon>Mycosphaerellaceae</taxon>
        <taxon>Pseudocercospora</taxon>
    </lineage>
</organism>
<dbReference type="AlphaFoldDB" id="A0A8H6RVW2"/>
<dbReference type="PANTHER" id="PTHR20932:SF8">
    <property type="entry name" value="LD22649P"/>
    <property type="match status" value="1"/>
</dbReference>
<comment type="caution">
    <text evidence="3">The sequence shown here is derived from an EMBL/GenBank/DDBJ whole genome shotgun (WGS) entry which is preliminary data.</text>
</comment>
<sequence length="627" mass="66345">MSASASSNATASTLRPRTNRLISGLSDDGDSTIHAPSARIASPVPSPYTSRTASPIPSAHPQRTSPQSRRHDTYTSGGSPVKAAAGRQRRAGGDSGTSLSGLWGNSWSALQGIASDLLGSDLNANSSNSKVRPRRSGKGLNGLRPPTSASPNQWGPSAPTSNPRSGAIGAGTSEEQVAAFRAQKRKDMLTGQETSYADALGKFKRRLSDDRNSASAPPGEAEDRDALVYLHPVKKDDTLAGITIRYNVSANVLRKANRMWPNDTPQARKVLILPVDACAVKGKPVSDAELDLLGSESEALSTLQAEEVPTPTATTYQQNGIKGQNRDRTNSTSTHTSTSAAASTIETEPNWQHDSWVLLPGNKDPTEIARLPRRALGYFPPARRKSNSYSDLDTPSTSLEIFRSNTEEIFSAMGTSSSPRGSSLQRPRGGRRLSNATNGYFPAYLQGPGGVGTMDRNVRFPGPAQDGLNKLMAKHLPDVAPPRNQASLYHPDVPMYSDDPTPVASGAQTPAYPHGNGGGMNLENVGGAIESWVRRLATKAAHTPTGRVTAARASVGTPGRGAGGIGDLIEMTDEFEIGNDEEEEERGRQGSGQAASELRPGTTATSYFDGAIARSRSAKAGKSWKDD</sequence>
<dbReference type="OrthoDB" id="2192830at2759"/>